<feature type="region of interest" description="Disordered" evidence="1">
    <location>
        <begin position="1"/>
        <end position="89"/>
    </location>
</feature>
<feature type="region of interest" description="Disordered" evidence="1">
    <location>
        <begin position="121"/>
        <end position="170"/>
    </location>
</feature>
<gene>
    <name evidence="3" type="ORF">FCH28_17845</name>
</gene>
<organism evidence="3 4">
    <name type="scientific">Streptomyces piniterrae</name>
    <dbReference type="NCBI Taxonomy" id="2571125"/>
    <lineage>
        <taxon>Bacteria</taxon>
        <taxon>Bacillati</taxon>
        <taxon>Actinomycetota</taxon>
        <taxon>Actinomycetes</taxon>
        <taxon>Kitasatosporales</taxon>
        <taxon>Streptomycetaceae</taxon>
        <taxon>Streptomyces</taxon>
    </lineage>
</organism>
<keyword evidence="2" id="KW-0472">Membrane</keyword>
<comment type="caution">
    <text evidence="3">The sequence shown here is derived from an EMBL/GenBank/DDBJ whole genome shotgun (WGS) entry which is preliminary data.</text>
</comment>
<evidence type="ECO:0000256" key="1">
    <source>
        <dbReference type="SAM" id="MobiDB-lite"/>
    </source>
</evidence>
<protein>
    <recommendedName>
        <fullName evidence="5">Serine/arginine repetitive matrix protein 2</fullName>
    </recommendedName>
</protein>
<feature type="compositionally biased region" description="Pro residues" evidence="1">
    <location>
        <begin position="22"/>
        <end position="35"/>
    </location>
</feature>
<dbReference type="OrthoDB" id="4335221at2"/>
<feature type="compositionally biased region" description="Low complexity" evidence="1">
    <location>
        <begin position="121"/>
        <end position="160"/>
    </location>
</feature>
<keyword evidence="4" id="KW-1185">Reference proteome</keyword>
<feature type="transmembrane region" description="Helical" evidence="2">
    <location>
        <begin position="93"/>
        <end position="114"/>
    </location>
</feature>
<sequence>MANDGGARWNSETQTWEDGAPRPAPYTGPMPPRPTFDPASAAPPSAAPGFPPPDAAPYADPHAGPGPGIFPGDAPGVSPAPEPVPSGRRRTTALVAGAAVAAIAVGFGGGYLLLDHLNEDPAAARPPAGASAPKSTSAKSGTPTTSSGPPTSQTPTSSPSPQIPDGYHLVHDDKGFTTVLPEGWKRDVRKTGVFYTSPDDSGLVQIFEITEPDYTPRQALEEASKGLAGQPGYEEISLEPLSDPDMGPDATQLVYAYDSDSLGVRVKVVDCAFTTADGHQFAVLVRGPETDWPQQQETQRIALEAFAPTETP</sequence>
<evidence type="ECO:0000313" key="3">
    <source>
        <dbReference type="EMBL" id="TJZ53020.1"/>
    </source>
</evidence>
<dbReference type="AlphaFoldDB" id="A0A4U0NG31"/>
<dbReference type="EMBL" id="SUMB01000005">
    <property type="protein sequence ID" value="TJZ53020.1"/>
    <property type="molecule type" value="Genomic_DNA"/>
</dbReference>
<proteinExistence type="predicted"/>
<evidence type="ECO:0000313" key="4">
    <source>
        <dbReference type="Proteomes" id="UP000308697"/>
    </source>
</evidence>
<dbReference type="Proteomes" id="UP000308697">
    <property type="component" value="Unassembled WGS sequence"/>
</dbReference>
<dbReference type="RefSeq" id="WP_136741032.1">
    <property type="nucleotide sequence ID" value="NZ_SUMB01000005.1"/>
</dbReference>
<keyword evidence="2" id="KW-1133">Transmembrane helix</keyword>
<accession>A0A4U0NG31</accession>
<evidence type="ECO:0000256" key="2">
    <source>
        <dbReference type="SAM" id="Phobius"/>
    </source>
</evidence>
<feature type="compositionally biased region" description="Pro residues" evidence="1">
    <location>
        <begin position="45"/>
        <end position="55"/>
    </location>
</feature>
<name>A0A4U0NG31_9ACTN</name>
<evidence type="ECO:0008006" key="5">
    <source>
        <dbReference type="Google" id="ProtNLM"/>
    </source>
</evidence>
<keyword evidence="2" id="KW-0812">Transmembrane</keyword>
<reference evidence="3 4" key="1">
    <citation type="submission" date="2019-04" db="EMBL/GenBank/DDBJ databases">
        <title>Streptomyces piniterrae sp. nov., a heliquinomycin-producing actinomycete isolated from rhizosphere soil of Pinus yunnanensis.</title>
        <authorList>
            <person name="Zhuang X."/>
            <person name="Zhao J."/>
        </authorList>
    </citation>
    <scope>NUCLEOTIDE SEQUENCE [LARGE SCALE GENOMIC DNA]</scope>
    <source>
        <strain evidence="4">jys28</strain>
    </source>
</reference>